<dbReference type="EMBL" id="KZ452022">
    <property type="protein sequence ID" value="PKA50655.1"/>
    <property type="molecule type" value="Genomic_DNA"/>
</dbReference>
<gene>
    <name evidence="2" type="ORF">AXF42_Ash017994</name>
</gene>
<dbReference type="OrthoDB" id="744114at2759"/>
<feature type="compositionally biased region" description="Gly residues" evidence="1">
    <location>
        <begin position="118"/>
        <end position="127"/>
    </location>
</feature>
<feature type="compositionally biased region" description="Basic and acidic residues" evidence="1">
    <location>
        <begin position="47"/>
        <end position="60"/>
    </location>
</feature>
<dbReference type="Proteomes" id="UP000236161">
    <property type="component" value="Unassembled WGS sequence"/>
</dbReference>
<protein>
    <submittedName>
        <fullName evidence="2">Uncharacterized protein</fullName>
    </submittedName>
</protein>
<organism evidence="2 3">
    <name type="scientific">Apostasia shenzhenica</name>
    <dbReference type="NCBI Taxonomy" id="1088818"/>
    <lineage>
        <taxon>Eukaryota</taxon>
        <taxon>Viridiplantae</taxon>
        <taxon>Streptophyta</taxon>
        <taxon>Embryophyta</taxon>
        <taxon>Tracheophyta</taxon>
        <taxon>Spermatophyta</taxon>
        <taxon>Magnoliopsida</taxon>
        <taxon>Liliopsida</taxon>
        <taxon>Asparagales</taxon>
        <taxon>Orchidaceae</taxon>
        <taxon>Apostasioideae</taxon>
        <taxon>Apostasia</taxon>
    </lineage>
</organism>
<reference evidence="2 3" key="1">
    <citation type="journal article" date="2017" name="Nature">
        <title>The Apostasia genome and the evolution of orchids.</title>
        <authorList>
            <person name="Zhang G.Q."/>
            <person name="Liu K.W."/>
            <person name="Li Z."/>
            <person name="Lohaus R."/>
            <person name="Hsiao Y.Y."/>
            <person name="Niu S.C."/>
            <person name="Wang J.Y."/>
            <person name="Lin Y.C."/>
            <person name="Xu Q."/>
            <person name="Chen L.J."/>
            <person name="Yoshida K."/>
            <person name="Fujiwara S."/>
            <person name="Wang Z.W."/>
            <person name="Zhang Y.Q."/>
            <person name="Mitsuda N."/>
            <person name="Wang M."/>
            <person name="Liu G.H."/>
            <person name="Pecoraro L."/>
            <person name="Huang H.X."/>
            <person name="Xiao X.J."/>
            <person name="Lin M."/>
            <person name="Wu X.Y."/>
            <person name="Wu W.L."/>
            <person name="Chen Y.Y."/>
            <person name="Chang S.B."/>
            <person name="Sakamoto S."/>
            <person name="Ohme-Takagi M."/>
            <person name="Yagi M."/>
            <person name="Zeng S.J."/>
            <person name="Shen C.Y."/>
            <person name="Yeh C.M."/>
            <person name="Luo Y.B."/>
            <person name="Tsai W.C."/>
            <person name="Van de Peer Y."/>
            <person name="Liu Z.J."/>
        </authorList>
    </citation>
    <scope>NUCLEOTIDE SEQUENCE [LARGE SCALE GENOMIC DNA]</scope>
    <source>
        <strain evidence="3">cv. Shenzhen</strain>
        <tissue evidence="2">Stem</tissue>
    </source>
</reference>
<feature type="region of interest" description="Disordered" evidence="1">
    <location>
        <begin position="92"/>
        <end position="127"/>
    </location>
</feature>
<evidence type="ECO:0000256" key="1">
    <source>
        <dbReference type="SAM" id="MobiDB-lite"/>
    </source>
</evidence>
<proteinExistence type="predicted"/>
<sequence>MPPAKSKRRTESICQRSGEIAFTLARVSYLYLATRMLSRSGNAGGREAGRPQRKVEEPEIRPAAYVLEPDEAVDARAEEYIRRRRERNFNSVDDRVRSEASKCIPPPPPPKNKWAATAGGGGYYGRY</sequence>
<keyword evidence="3" id="KW-1185">Reference proteome</keyword>
<dbReference type="AlphaFoldDB" id="A0A2I0A540"/>
<name>A0A2I0A540_9ASPA</name>
<evidence type="ECO:0000313" key="2">
    <source>
        <dbReference type="EMBL" id="PKA50655.1"/>
    </source>
</evidence>
<feature type="region of interest" description="Disordered" evidence="1">
    <location>
        <begin position="40"/>
        <end position="63"/>
    </location>
</feature>
<accession>A0A2I0A540</accession>
<evidence type="ECO:0000313" key="3">
    <source>
        <dbReference type="Proteomes" id="UP000236161"/>
    </source>
</evidence>